<dbReference type="GO" id="GO:0050734">
    <property type="term" value="F:hydroxycinnamoyltransferase activity"/>
    <property type="evidence" value="ECO:0007669"/>
    <property type="project" value="UniProtKB-ARBA"/>
</dbReference>
<keyword evidence="2" id="KW-0012">Acyltransferase</keyword>
<protein>
    <submittedName>
        <fullName evidence="3">Uncharacterized protein</fullName>
    </submittedName>
</protein>
<proteinExistence type="predicted"/>
<name>B9FZB1_ORYSJ</name>
<organism evidence="3">
    <name type="scientific">Oryza sativa subsp. japonica</name>
    <name type="common">Rice</name>
    <dbReference type="NCBI Taxonomy" id="39947"/>
    <lineage>
        <taxon>Eukaryota</taxon>
        <taxon>Viridiplantae</taxon>
        <taxon>Streptophyta</taxon>
        <taxon>Embryophyta</taxon>
        <taxon>Tracheophyta</taxon>
        <taxon>Spermatophyta</taxon>
        <taxon>Magnoliopsida</taxon>
        <taxon>Liliopsida</taxon>
        <taxon>Poales</taxon>
        <taxon>Poaceae</taxon>
        <taxon>BOP clade</taxon>
        <taxon>Oryzoideae</taxon>
        <taxon>Oryzeae</taxon>
        <taxon>Oryzinae</taxon>
        <taxon>Oryza</taxon>
        <taxon>Oryza sativa</taxon>
    </lineage>
</organism>
<gene>
    <name evidence="3" type="ORF">OsJ_26218</name>
</gene>
<dbReference type="InterPro" id="IPR023213">
    <property type="entry name" value="CAT-like_dom_sf"/>
</dbReference>
<evidence type="ECO:0000256" key="1">
    <source>
        <dbReference type="ARBA" id="ARBA00022679"/>
    </source>
</evidence>
<evidence type="ECO:0000256" key="2">
    <source>
        <dbReference type="ARBA" id="ARBA00023315"/>
    </source>
</evidence>
<evidence type="ECO:0000313" key="3">
    <source>
        <dbReference type="EMBL" id="EEE68128.1"/>
    </source>
</evidence>
<dbReference type="Proteomes" id="UP000007752">
    <property type="component" value="Chromosome 8"/>
</dbReference>
<dbReference type="AlphaFoldDB" id="B9FZB1"/>
<dbReference type="InterPro" id="IPR051504">
    <property type="entry name" value="Plant_metabolite_acyltrans"/>
</dbReference>
<dbReference type="PANTHER" id="PTHR31625">
    <property type="match status" value="1"/>
</dbReference>
<keyword evidence="1" id="KW-0808">Transferase</keyword>
<dbReference type="EMBL" id="CM000145">
    <property type="protein sequence ID" value="EEE68128.1"/>
    <property type="molecule type" value="Genomic_DNA"/>
</dbReference>
<accession>B9FZB1</accession>
<sequence length="287" mass="29849">MGEAAAVSGDAGARARVRVLAVSRVAPSPAPVEREPFGLSFFNTPWGRAPADPARVPAKRLGGGAGLALGLSVHHAVADGRAVWQFMEAWSSAARVGSPVTKSLGAPHYRREAAIPQPDGGELARHMLKLVAPKLPAVASGDQQDFSQRFRLARRTFHLGADAIRALKRRIDELASAEEAADGGGAAKPAAVAEMEAAPLAGTADGSAIARVMQIPFSRMANVAASPRFGAYGAADFGFGRPARVELVSMNHDGEMVLVGGRRDGEVQLSVSIDPAHVDAFKAQVLG</sequence>
<reference evidence="3" key="2">
    <citation type="submission" date="2008-12" db="EMBL/GenBank/DDBJ databases">
        <title>Improved gene annotation of the rice (Oryza sativa) genomes.</title>
        <authorList>
            <person name="Wang J."/>
            <person name="Li R."/>
            <person name="Fan W."/>
            <person name="Huang Q."/>
            <person name="Zhang J."/>
            <person name="Zhou Y."/>
            <person name="Hu Y."/>
            <person name="Zi S."/>
            <person name="Li J."/>
            <person name="Ni P."/>
            <person name="Zheng H."/>
            <person name="Zhang Y."/>
            <person name="Zhao M."/>
            <person name="Hao Q."/>
            <person name="McDermott J."/>
            <person name="Samudrala R."/>
            <person name="Kristiansen K."/>
            <person name="Wong G.K.-S."/>
        </authorList>
    </citation>
    <scope>NUCLEOTIDE SEQUENCE</scope>
</reference>
<dbReference type="Gene3D" id="3.30.559.10">
    <property type="entry name" value="Chloramphenicol acetyltransferase-like domain"/>
    <property type="match status" value="2"/>
</dbReference>
<reference evidence="3" key="1">
    <citation type="journal article" date="2005" name="PLoS Biol.">
        <title>The genomes of Oryza sativa: a history of duplications.</title>
        <authorList>
            <person name="Yu J."/>
            <person name="Wang J."/>
            <person name="Lin W."/>
            <person name="Li S."/>
            <person name="Li H."/>
            <person name="Zhou J."/>
            <person name="Ni P."/>
            <person name="Dong W."/>
            <person name="Hu S."/>
            <person name="Zeng C."/>
            <person name="Zhang J."/>
            <person name="Zhang Y."/>
            <person name="Li R."/>
            <person name="Xu Z."/>
            <person name="Li S."/>
            <person name="Li X."/>
            <person name="Zheng H."/>
            <person name="Cong L."/>
            <person name="Lin L."/>
            <person name="Yin J."/>
            <person name="Geng J."/>
            <person name="Li G."/>
            <person name="Shi J."/>
            <person name="Liu J."/>
            <person name="Lv H."/>
            <person name="Li J."/>
            <person name="Wang J."/>
            <person name="Deng Y."/>
            <person name="Ran L."/>
            <person name="Shi X."/>
            <person name="Wang X."/>
            <person name="Wu Q."/>
            <person name="Li C."/>
            <person name="Ren X."/>
            <person name="Wang J."/>
            <person name="Wang X."/>
            <person name="Li D."/>
            <person name="Liu D."/>
            <person name="Zhang X."/>
            <person name="Ji Z."/>
            <person name="Zhao W."/>
            <person name="Sun Y."/>
            <person name="Zhang Z."/>
            <person name="Bao J."/>
            <person name="Han Y."/>
            <person name="Dong L."/>
            <person name="Ji J."/>
            <person name="Chen P."/>
            <person name="Wu S."/>
            <person name="Liu J."/>
            <person name="Xiao Y."/>
            <person name="Bu D."/>
            <person name="Tan J."/>
            <person name="Yang L."/>
            <person name="Ye C."/>
            <person name="Zhang J."/>
            <person name="Xu J."/>
            <person name="Zhou Y."/>
            <person name="Yu Y."/>
            <person name="Zhang B."/>
            <person name="Zhuang S."/>
            <person name="Wei H."/>
            <person name="Liu B."/>
            <person name="Lei M."/>
            <person name="Yu H."/>
            <person name="Li Y."/>
            <person name="Xu H."/>
            <person name="Wei S."/>
            <person name="He X."/>
            <person name="Fang L."/>
            <person name="Zhang Z."/>
            <person name="Zhang Y."/>
            <person name="Huang X."/>
            <person name="Su Z."/>
            <person name="Tong W."/>
            <person name="Li J."/>
            <person name="Tong Z."/>
            <person name="Li S."/>
            <person name="Ye J."/>
            <person name="Wang L."/>
            <person name="Fang L."/>
            <person name="Lei T."/>
            <person name="Chen C."/>
            <person name="Chen H."/>
            <person name="Xu Z."/>
            <person name="Li H."/>
            <person name="Huang H."/>
            <person name="Zhang F."/>
            <person name="Xu H."/>
            <person name="Li N."/>
            <person name="Zhao C."/>
            <person name="Li S."/>
            <person name="Dong L."/>
            <person name="Huang Y."/>
            <person name="Li L."/>
            <person name="Xi Y."/>
            <person name="Qi Q."/>
            <person name="Li W."/>
            <person name="Zhang B."/>
            <person name="Hu W."/>
            <person name="Zhang Y."/>
            <person name="Tian X."/>
            <person name="Jiao Y."/>
            <person name="Liang X."/>
            <person name="Jin J."/>
            <person name="Gao L."/>
            <person name="Zheng W."/>
            <person name="Hao B."/>
            <person name="Liu S."/>
            <person name="Wang W."/>
            <person name="Yuan L."/>
            <person name="Cao M."/>
            <person name="McDermott J."/>
            <person name="Samudrala R."/>
            <person name="Wang J."/>
            <person name="Wong G.K."/>
            <person name="Yang H."/>
        </authorList>
    </citation>
    <scope>NUCLEOTIDE SEQUENCE [LARGE SCALE GENOMIC DNA]</scope>
</reference>
<dbReference type="Pfam" id="PF02458">
    <property type="entry name" value="Transferase"/>
    <property type="match status" value="1"/>
</dbReference>